<reference evidence="2" key="1">
    <citation type="submission" date="2016-10" db="EMBL/GenBank/DDBJ databases">
        <authorList>
            <person name="Varghese N."/>
            <person name="Submissions S."/>
        </authorList>
    </citation>
    <scope>NUCLEOTIDE SEQUENCE [LARGE SCALE GENOMIC DNA]</scope>
    <source>
        <strain evidence="2">DSM 7481</strain>
    </source>
</reference>
<evidence type="ECO:0000313" key="1">
    <source>
        <dbReference type="EMBL" id="SFD93302.1"/>
    </source>
</evidence>
<evidence type="ECO:0000313" key="2">
    <source>
        <dbReference type="Proteomes" id="UP000199517"/>
    </source>
</evidence>
<keyword evidence="2" id="KW-1185">Reference proteome</keyword>
<gene>
    <name evidence="1" type="ORF">SAMN04489710_10970</name>
</gene>
<organism evidence="1 2">
    <name type="scientific">Paracidovorax konjaci</name>
    <dbReference type="NCBI Taxonomy" id="32040"/>
    <lineage>
        <taxon>Bacteria</taxon>
        <taxon>Pseudomonadati</taxon>
        <taxon>Pseudomonadota</taxon>
        <taxon>Betaproteobacteria</taxon>
        <taxon>Burkholderiales</taxon>
        <taxon>Comamonadaceae</taxon>
        <taxon>Paracidovorax</taxon>
    </lineage>
</organism>
<name>A0A1I1WE02_9BURK</name>
<dbReference type="AlphaFoldDB" id="A0A1I1WE02"/>
<sequence>MALRLSAIGDGDPDRRRKAFKIFLETTLVNEFGHVLRGSTDFDSLVDQVASQMFEDPTLRAACEVAADSLLSAARTP</sequence>
<dbReference type="EMBL" id="FOMQ01000009">
    <property type="protein sequence ID" value="SFD93302.1"/>
    <property type="molecule type" value="Genomic_DNA"/>
</dbReference>
<protein>
    <submittedName>
        <fullName evidence="1">Uncharacterized protein</fullName>
    </submittedName>
</protein>
<accession>A0A1I1WE02</accession>
<proteinExistence type="predicted"/>
<dbReference type="Proteomes" id="UP000199517">
    <property type="component" value="Unassembled WGS sequence"/>
</dbReference>